<dbReference type="EMBL" id="VSRR010086117">
    <property type="protein sequence ID" value="MPC90958.1"/>
    <property type="molecule type" value="Genomic_DNA"/>
</dbReference>
<gene>
    <name evidence="1" type="ORF">E2C01_085966</name>
</gene>
<proteinExistence type="predicted"/>
<reference evidence="1 2" key="1">
    <citation type="submission" date="2019-05" db="EMBL/GenBank/DDBJ databases">
        <title>Another draft genome of Portunus trituberculatus and its Hox gene families provides insights of decapod evolution.</title>
        <authorList>
            <person name="Jeong J.-H."/>
            <person name="Song I."/>
            <person name="Kim S."/>
            <person name="Choi T."/>
            <person name="Kim D."/>
            <person name="Ryu S."/>
            <person name="Kim W."/>
        </authorList>
    </citation>
    <scope>NUCLEOTIDE SEQUENCE [LARGE SCALE GENOMIC DNA]</scope>
    <source>
        <tissue evidence="1">Muscle</tissue>
    </source>
</reference>
<organism evidence="1 2">
    <name type="scientific">Portunus trituberculatus</name>
    <name type="common">Swimming crab</name>
    <name type="synonym">Neptunus trituberculatus</name>
    <dbReference type="NCBI Taxonomy" id="210409"/>
    <lineage>
        <taxon>Eukaryota</taxon>
        <taxon>Metazoa</taxon>
        <taxon>Ecdysozoa</taxon>
        <taxon>Arthropoda</taxon>
        <taxon>Crustacea</taxon>
        <taxon>Multicrustacea</taxon>
        <taxon>Malacostraca</taxon>
        <taxon>Eumalacostraca</taxon>
        <taxon>Eucarida</taxon>
        <taxon>Decapoda</taxon>
        <taxon>Pleocyemata</taxon>
        <taxon>Brachyura</taxon>
        <taxon>Eubrachyura</taxon>
        <taxon>Portunoidea</taxon>
        <taxon>Portunidae</taxon>
        <taxon>Portuninae</taxon>
        <taxon>Portunus</taxon>
    </lineage>
</organism>
<dbReference type="AlphaFoldDB" id="A0A5B7JDC3"/>
<protein>
    <submittedName>
        <fullName evidence="1">Uncharacterized protein</fullName>
    </submittedName>
</protein>
<accession>A0A5B7JDC3</accession>
<sequence length="72" mass="7600">MACFRRWCSRKLTNPCQATRDGRAVVAGDGGNGKAVNHCLACIEVTCSGRRVEKLKQAILWSSGGTGCSGQA</sequence>
<name>A0A5B7JDC3_PORTR</name>
<evidence type="ECO:0000313" key="1">
    <source>
        <dbReference type="EMBL" id="MPC90958.1"/>
    </source>
</evidence>
<comment type="caution">
    <text evidence="1">The sequence shown here is derived from an EMBL/GenBank/DDBJ whole genome shotgun (WGS) entry which is preliminary data.</text>
</comment>
<evidence type="ECO:0000313" key="2">
    <source>
        <dbReference type="Proteomes" id="UP000324222"/>
    </source>
</evidence>
<keyword evidence="2" id="KW-1185">Reference proteome</keyword>
<dbReference type="Proteomes" id="UP000324222">
    <property type="component" value="Unassembled WGS sequence"/>
</dbReference>